<keyword evidence="1" id="KW-0812">Transmembrane</keyword>
<gene>
    <name evidence="2" type="ORF">H9642_17040</name>
</gene>
<dbReference type="Proteomes" id="UP000611945">
    <property type="component" value="Unassembled WGS sequence"/>
</dbReference>
<dbReference type="RefSeq" id="WP_251837677.1">
    <property type="nucleotide sequence ID" value="NZ_JACSQG010000014.1"/>
</dbReference>
<keyword evidence="1" id="KW-1133">Transmembrane helix</keyword>
<organism evidence="2 3">
    <name type="scientific">Serpens gallinarum</name>
    <dbReference type="NCBI Taxonomy" id="2763075"/>
    <lineage>
        <taxon>Bacteria</taxon>
        <taxon>Pseudomonadati</taxon>
        <taxon>Pseudomonadota</taxon>
        <taxon>Gammaproteobacteria</taxon>
        <taxon>Pseudomonadales</taxon>
        <taxon>Pseudomonadaceae</taxon>
        <taxon>Pseudomonas</taxon>
    </lineage>
</organism>
<feature type="transmembrane region" description="Helical" evidence="1">
    <location>
        <begin position="71"/>
        <end position="91"/>
    </location>
</feature>
<evidence type="ECO:0000313" key="3">
    <source>
        <dbReference type="Proteomes" id="UP000611945"/>
    </source>
</evidence>
<evidence type="ECO:0000313" key="2">
    <source>
        <dbReference type="EMBL" id="MBD7978890.1"/>
    </source>
</evidence>
<evidence type="ECO:0000256" key="1">
    <source>
        <dbReference type="SAM" id="Phobius"/>
    </source>
</evidence>
<keyword evidence="1" id="KW-0472">Membrane</keyword>
<comment type="caution">
    <text evidence="2">The sequence shown here is derived from an EMBL/GenBank/DDBJ whole genome shotgun (WGS) entry which is preliminary data.</text>
</comment>
<protein>
    <submittedName>
        <fullName evidence="2">Molecular chaperone DnaJ</fullName>
    </submittedName>
</protein>
<proteinExistence type="predicted"/>
<reference evidence="2 3" key="1">
    <citation type="submission" date="2020-08" db="EMBL/GenBank/DDBJ databases">
        <title>A Genomic Blueprint of the Chicken Gut Microbiome.</title>
        <authorList>
            <person name="Gilroy R."/>
            <person name="Ravi A."/>
            <person name="Getino M."/>
            <person name="Pursley I."/>
            <person name="Horton D.L."/>
            <person name="Alikhan N.-F."/>
            <person name="Baker D."/>
            <person name="Gharbi K."/>
            <person name="Hall N."/>
            <person name="Watson M."/>
            <person name="Adriaenssens E.M."/>
            <person name="Foster-Nyarko E."/>
            <person name="Jarju S."/>
            <person name="Secka A."/>
            <person name="Antonio M."/>
            <person name="Oren A."/>
            <person name="Chaudhuri R."/>
            <person name="La Ragione R.M."/>
            <person name="Hildebrand F."/>
            <person name="Pallen M.J."/>
        </authorList>
    </citation>
    <scope>NUCLEOTIDE SEQUENCE [LARGE SCALE GENOMIC DNA]</scope>
    <source>
        <strain evidence="2 3">Sa2CUA2</strain>
    </source>
</reference>
<dbReference type="EMBL" id="JACSQG010000014">
    <property type="protein sequence ID" value="MBD7978890.1"/>
    <property type="molecule type" value="Genomic_DNA"/>
</dbReference>
<keyword evidence="3" id="KW-1185">Reference proteome</keyword>
<feature type="transmembrane region" description="Helical" evidence="1">
    <location>
        <begin position="97"/>
        <end position="117"/>
    </location>
</feature>
<accession>A0ABR8TT00</accession>
<sequence length="124" mass="13941">MHEIKTNLYDCQHCSGSGTCRNRVNDNSCYACAKRNELPFWRRTGQQGLLCGSCGGIGQAEPLTERMNKRIAPMLAIILVLILLFMVFFFALTKNEYFSEILAFSSAVIGSVVGFYFSRRARKA</sequence>
<name>A0ABR8TT00_9PSED</name>